<dbReference type="GO" id="GO:0045490">
    <property type="term" value="P:pectin catabolic process"/>
    <property type="evidence" value="ECO:0007669"/>
    <property type="project" value="TreeGrafter"/>
</dbReference>
<dbReference type="GO" id="GO:0015926">
    <property type="term" value="F:glucosidase activity"/>
    <property type="evidence" value="ECO:0007669"/>
    <property type="project" value="InterPro"/>
</dbReference>
<keyword evidence="4" id="KW-0732">Signal</keyword>
<evidence type="ECO:0000313" key="7">
    <source>
        <dbReference type="Proteomes" id="UP000019365"/>
    </source>
</evidence>
<feature type="chain" id="PRO_5005151359" description="Arabinogalactan endo-beta-1,4-galactanase" evidence="4">
    <location>
        <begin position="22"/>
        <end position="522"/>
    </location>
</feature>
<evidence type="ECO:0000259" key="5">
    <source>
        <dbReference type="PROSITE" id="PS51766"/>
    </source>
</evidence>
<dbReference type="InterPro" id="IPR017853">
    <property type="entry name" value="GH"/>
</dbReference>
<dbReference type="EMBL" id="ATAX01000033">
    <property type="protein sequence ID" value="EWM52630.1"/>
    <property type="molecule type" value="Genomic_DNA"/>
</dbReference>
<organism evidence="6 7">
    <name type="scientific">Ruminococcus flavefaciens 007c</name>
    <dbReference type="NCBI Taxonomy" id="1341157"/>
    <lineage>
        <taxon>Bacteria</taxon>
        <taxon>Bacillati</taxon>
        <taxon>Bacillota</taxon>
        <taxon>Clostridia</taxon>
        <taxon>Eubacteriales</taxon>
        <taxon>Oscillospiraceae</taxon>
        <taxon>Ruminococcus</taxon>
    </lineage>
</organism>
<dbReference type="PANTHER" id="PTHR34983">
    <property type="entry name" value="ARABINOGALACTAN ENDO-BETA-1,4-GALACTANASE A"/>
    <property type="match status" value="1"/>
</dbReference>
<dbReference type="InterPro" id="IPR002105">
    <property type="entry name" value="Dockerin_1_rpt"/>
</dbReference>
<comment type="caution">
    <text evidence="6">The sequence shown here is derived from an EMBL/GenBank/DDBJ whole genome shotgun (WGS) entry which is preliminary data.</text>
</comment>
<keyword evidence="3 4" id="KW-0326">Glycosidase</keyword>
<dbReference type="InterPro" id="IPR036439">
    <property type="entry name" value="Dockerin_dom_sf"/>
</dbReference>
<gene>
    <name evidence="6" type="ORF">RF007C_01430</name>
</gene>
<evidence type="ECO:0000313" key="6">
    <source>
        <dbReference type="EMBL" id="EWM52630.1"/>
    </source>
</evidence>
<keyword evidence="7" id="KW-1185">Reference proteome</keyword>
<dbReference type="Gene3D" id="1.10.1330.10">
    <property type="entry name" value="Dockerin domain"/>
    <property type="match status" value="1"/>
</dbReference>
<feature type="domain" description="Dockerin" evidence="5">
    <location>
        <begin position="449"/>
        <end position="513"/>
    </location>
</feature>
<reference evidence="6 7" key="1">
    <citation type="journal article" date="2014" name="PLoS ONE">
        <title>Rumen cellulosomics: divergent fiber-degrading strategies revealed by comparative genome-wide analysis of six ruminococcal strains.</title>
        <authorList>
            <person name="Dassa B."/>
            <person name="Borovok I."/>
            <person name="Ruimy-Israeli V."/>
            <person name="Lamed R."/>
            <person name="Flint H.J."/>
            <person name="Duncan S.H."/>
            <person name="Henrissat B."/>
            <person name="Coutinho P."/>
            <person name="Morrison M."/>
            <person name="Mosoni P."/>
            <person name="Yeoman C.J."/>
            <person name="White B.A."/>
            <person name="Bayer E.A."/>
        </authorList>
    </citation>
    <scope>NUCLEOTIDE SEQUENCE [LARGE SCALE GENOMIC DNA]</scope>
    <source>
        <strain evidence="6 7">007c</strain>
    </source>
</reference>
<dbReference type="PATRIC" id="fig|1341157.4.peg.2756"/>
<dbReference type="eggNOG" id="COG3867">
    <property type="taxonomic scope" value="Bacteria"/>
</dbReference>
<dbReference type="PANTHER" id="PTHR34983:SF2">
    <property type="entry name" value="ENDO-BETA-1,4-GALACTANASE"/>
    <property type="match status" value="1"/>
</dbReference>
<sequence length="522" mass="58116">MKLRRLIASAAAAVMAFSASANSGYSHERADAADIPAVTFSNFDSRINGGEPVRGVDISSVISLEEAGMKFYDDNGKEQDIFRTLADHGVNYIRVRIWNEPHDDNGNSYGGGHSDLETAAKIGKRAAENGMKLLADIHYSDFWADPAKQTRPKYWQPHDHNKLKGEIYNWTSWVLKYLTENGSDIGMVQVGNETDCFFCGEKDMYKICDLFSGGEKAARDFDRNILIVHHFANAGNGHFGWYAQVMNECKLDYDVFAASYYSYWHGSLDNLKKTLTDIGNKYNKYVMVAETAYPYTDMDGDNFGNSVTSNHEGCEMKYPVSVDGQIKAVTDVFSTVADCNGHGIGVFYWEPAWLGIPDLSWNEQKQLWDRYGMGWATGYAREYDRDVKESGGSSFDNQAMFDFHGRPLESLDVFLNIYPQKKPAATTTTTTTTAATTTTTTTTEPFETREIILGDINSDGVIDVFDVISMRKALLSGSRSAEFDLNGDNEVGVADLVKLQRFILGNNDGDLAKKTITVKKNG</sequence>
<dbReference type="PROSITE" id="PS00018">
    <property type="entry name" value="EF_HAND_1"/>
    <property type="match status" value="2"/>
</dbReference>
<dbReference type="SUPFAM" id="SSF63446">
    <property type="entry name" value="Type I dockerin domain"/>
    <property type="match status" value="1"/>
</dbReference>
<feature type="signal peptide" evidence="4">
    <location>
        <begin position="1"/>
        <end position="21"/>
    </location>
</feature>
<protein>
    <recommendedName>
        <fullName evidence="4">Arabinogalactan endo-beta-1,4-galactanase</fullName>
        <ecNumber evidence="4">3.2.1.89</ecNumber>
    </recommendedName>
</protein>
<dbReference type="InterPro" id="IPR011683">
    <property type="entry name" value="Glyco_hydro_53"/>
</dbReference>
<name>W7UV06_RUMFL</name>
<dbReference type="EC" id="3.2.1.89" evidence="4"/>
<evidence type="ECO:0000256" key="1">
    <source>
        <dbReference type="ARBA" id="ARBA00010687"/>
    </source>
</evidence>
<dbReference type="Gene3D" id="3.20.20.80">
    <property type="entry name" value="Glycosidases"/>
    <property type="match status" value="1"/>
</dbReference>
<dbReference type="RefSeq" id="WP_037300782.1">
    <property type="nucleotide sequence ID" value="NZ_ATAX01000033.1"/>
</dbReference>
<keyword evidence="2 4" id="KW-0378">Hydrolase</keyword>
<dbReference type="SUPFAM" id="SSF51445">
    <property type="entry name" value="(Trans)glycosidases"/>
    <property type="match status" value="1"/>
</dbReference>
<dbReference type="Pfam" id="PF07745">
    <property type="entry name" value="Glyco_hydro_53"/>
    <property type="match status" value="1"/>
</dbReference>
<dbReference type="Pfam" id="PF00404">
    <property type="entry name" value="Dockerin_1"/>
    <property type="match status" value="1"/>
</dbReference>
<comment type="similarity">
    <text evidence="1 4">Belongs to the glycosyl hydrolase 53 family.</text>
</comment>
<dbReference type="InterPro" id="IPR016134">
    <property type="entry name" value="Dockerin_dom"/>
</dbReference>
<dbReference type="GO" id="GO:0031218">
    <property type="term" value="F:arabinogalactan endo-1,4-beta-galactosidase activity"/>
    <property type="evidence" value="ECO:0007669"/>
    <property type="project" value="UniProtKB-EC"/>
</dbReference>
<evidence type="ECO:0000256" key="3">
    <source>
        <dbReference type="ARBA" id="ARBA00023295"/>
    </source>
</evidence>
<evidence type="ECO:0000256" key="4">
    <source>
        <dbReference type="RuleBase" id="RU361192"/>
    </source>
</evidence>
<dbReference type="OrthoDB" id="9768786at2"/>
<dbReference type="CDD" id="cd14256">
    <property type="entry name" value="Dockerin_I"/>
    <property type="match status" value="1"/>
</dbReference>
<dbReference type="Proteomes" id="UP000019365">
    <property type="component" value="Unassembled WGS sequence"/>
</dbReference>
<evidence type="ECO:0000256" key="2">
    <source>
        <dbReference type="ARBA" id="ARBA00022801"/>
    </source>
</evidence>
<comment type="catalytic activity">
    <reaction evidence="4">
        <text>The enzyme specifically hydrolyzes (1-&gt;4)-beta-D-galactosidic linkages in type I arabinogalactans.</text>
        <dbReference type="EC" id="3.2.1.89"/>
    </reaction>
</comment>
<proteinExistence type="inferred from homology"/>
<accession>W7UV06</accession>
<dbReference type="PROSITE" id="PS51766">
    <property type="entry name" value="DOCKERIN"/>
    <property type="match status" value="1"/>
</dbReference>
<dbReference type="AlphaFoldDB" id="W7UV06"/>
<dbReference type="InterPro" id="IPR018247">
    <property type="entry name" value="EF_Hand_1_Ca_BS"/>
</dbReference>